<dbReference type="EMBL" id="CP039291">
    <property type="protein sequence ID" value="QCB94701.1"/>
    <property type="molecule type" value="Genomic_DNA"/>
</dbReference>
<keyword evidence="7 9" id="KW-0624">Polysaccharide degradation</keyword>
<accession>A0A4P7SLA6</accession>
<keyword evidence="5 9" id="KW-0119">Carbohydrate metabolism</keyword>
<evidence type="ECO:0000256" key="6">
    <source>
        <dbReference type="ARBA" id="ARBA00023295"/>
    </source>
</evidence>
<dbReference type="PANTHER" id="PTHR34876">
    <property type="match status" value="1"/>
</dbReference>
<dbReference type="InterPro" id="IPR001524">
    <property type="entry name" value="Glyco_hydro_6_CS"/>
</dbReference>
<dbReference type="GO" id="GO:0030245">
    <property type="term" value="P:cellulose catabolic process"/>
    <property type="evidence" value="ECO:0007669"/>
    <property type="project" value="UniProtKB-KW"/>
</dbReference>
<name>A0A4P7SLA6_9CELL</name>
<dbReference type="InterPro" id="IPR016288">
    <property type="entry name" value="Beta_cellobiohydrolase"/>
</dbReference>
<evidence type="ECO:0000256" key="5">
    <source>
        <dbReference type="ARBA" id="ARBA00023277"/>
    </source>
</evidence>
<evidence type="ECO:0000256" key="7">
    <source>
        <dbReference type="ARBA" id="ARBA00023326"/>
    </source>
</evidence>
<dbReference type="InterPro" id="IPR001480">
    <property type="entry name" value="Bulb-type_lectin_dom"/>
</dbReference>
<dbReference type="PRINTS" id="PR00733">
    <property type="entry name" value="GLHYDRLASE6"/>
</dbReference>
<feature type="domain" description="Bulb-type lectin" evidence="11">
    <location>
        <begin position="46"/>
        <end position="161"/>
    </location>
</feature>
<dbReference type="Pfam" id="PF01341">
    <property type="entry name" value="Glyco_hydro_6"/>
    <property type="match status" value="1"/>
</dbReference>
<evidence type="ECO:0000313" key="12">
    <source>
        <dbReference type="EMBL" id="QCB94701.1"/>
    </source>
</evidence>
<dbReference type="Gene3D" id="2.90.10.10">
    <property type="entry name" value="Bulb-type lectin domain"/>
    <property type="match status" value="1"/>
</dbReference>
<sequence length="612" mass="62100">MPPGPHPSRPPRQPHARLAVVALAAAVLLATLVLTLPSPAGTPAPADALGSGDALGPGDALHAADRDTELAVQPDGDVTLRSGGRVVWHTGTAGHAGARLVQRPEGRLEVVAADGDVLWSTGTDAPGARTVVEPGLLRTLDGAGEQVWAATTDGPALRTAPADRVPTGGLLLPGESVTSGDGRVRLTVGEDGTFTLTSADGLAWAAPPAPAGAHATVTADGDVRLVAPDGTVAWSTGTAVPGARLVVKDHGRAYLVGRDGDAVWSTPSPPAERAPTVVGLPLPDPLPRPDGADDPGALARPDDPARPDGAAPGERAFSTVLSAAPPYVDPSSAAARAARDARAEGRDEDAALLDKAAAHVSARWLGPADTAAGVRAYADAARAAGRTPVLVAYAIPDRDCGSHSAGGFPTTGEYTAWVDDVAAGLAGADAVVVVEPDALLHLERCGDRDARLAALRHSVDAFVDAGAEVYLDAASSNSFGWSADALRDMALRLRAAGVDRAAGFAVNTANFQRTEHEAAYGRYLSALLGGAAFVVDTSRNGNGPLAGEDGTQWCNPPGRALGTRPGATGTGPHVANLWVKTVGLSDGTCHGGPPAGRFWVEYTLGLAERADW</sequence>
<evidence type="ECO:0000256" key="1">
    <source>
        <dbReference type="ARBA" id="ARBA00022729"/>
    </source>
</evidence>
<evidence type="ECO:0000256" key="4">
    <source>
        <dbReference type="ARBA" id="ARBA00023157"/>
    </source>
</evidence>
<feature type="domain" description="Bulb-type lectin" evidence="11">
    <location>
        <begin position="162"/>
        <end position="268"/>
    </location>
</feature>
<reference evidence="12 13" key="1">
    <citation type="submission" date="2019-04" db="EMBL/GenBank/DDBJ databases">
        <title>Isolation and identification of Cellulomonas shaoxiangyii sp. Nov. isolated from feces of the Tibetan antelopes (Pantholops hodgsonii) in the Qinghai-Tibet plateau of China.</title>
        <authorList>
            <person name="Tian Z."/>
        </authorList>
    </citation>
    <scope>NUCLEOTIDE SEQUENCE [LARGE SCALE GENOMIC DNA]</scope>
    <source>
        <strain evidence="12 13">Z28</strain>
    </source>
</reference>
<dbReference type="KEGG" id="celz:E5225_15195"/>
<keyword evidence="6 9" id="KW-0326">Glycosidase</keyword>
<dbReference type="Proteomes" id="UP000296469">
    <property type="component" value="Chromosome"/>
</dbReference>
<dbReference type="PANTHER" id="PTHR34876:SF4">
    <property type="entry name" value="1,4-BETA-D-GLUCAN CELLOBIOHYDROLASE C-RELATED"/>
    <property type="match status" value="1"/>
</dbReference>
<evidence type="ECO:0000256" key="9">
    <source>
        <dbReference type="RuleBase" id="RU361186"/>
    </source>
</evidence>
<dbReference type="EC" id="3.2.1.-" evidence="9"/>
<dbReference type="AlphaFoldDB" id="A0A4P7SLA6"/>
<dbReference type="SUPFAM" id="SSF51989">
    <property type="entry name" value="Glycosyl hydrolases family 6, cellulases"/>
    <property type="match status" value="1"/>
</dbReference>
<keyword evidence="3 9" id="KW-0136">Cellulose degradation</keyword>
<dbReference type="SUPFAM" id="SSF51110">
    <property type="entry name" value="alpha-D-mannose-specific plant lectins"/>
    <property type="match status" value="2"/>
</dbReference>
<feature type="region of interest" description="Disordered" evidence="10">
    <location>
        <begin position="260"/>
        <end position="313"/>
    </location>
</feature>
<evidence type="ECO:0000256" key="3">
    <source>
        <dbReference type="ARBA" id="ARBA00023001"/>
    </source>
</evidence>
<evidence type="ECO:0000259" key="11">
    <source>
        <dbReference type="PROSITE" id="PS50927"/>
    </source>
</evidence>
<feature type="active site" evidence="8">
    <location>
        <position position="399"/>
    </location>
</feature>
<organism evidence="12 13">
    <name type="scientific">Cellulomonas shaoxiangyii</name>
    <dbReference type="NCBI Taxonomy" id="2566013"/>
    <lineage>
        <taxon>Bacteria</taxon>
        <taxon>Bacillati</taxon>
        <taxon>Actinomycetota</taxon>
        <taxon>Actinomycetes</taxon>
        <taxon>Micrococcales</taxon>
        <taxon>Cellulomonadaceae</taxon>
        <taxon>Cellulomonas</taxon>
    </lineage>
</organism>
<dbReference type="InterPro" id="IPR036434">
    <property type="entry name" value="Beta_cellobiohydrolase_sf"/>
</dbReference>
<dbReference type="PROSITE" id="PS00655">
    <property type="entry name" value="GLYCOSYL_HYDROL_F6_1"/>
    <property type="match status" value="1"/>
</dbReference>
<dbReference type="Gene3D" id="2.90.10.30">
    <property type="match status" value="1"/>
</dbReference>
<evidence type="ECO:0000256" key="8">
    <source>
        <dbReference type="PROSITE-ProRule" id="PRU10056"/>
    </source>
</evidence>
<protein>
    <recommendedName>
        <fullName evidence="9">Glucanase</fullName>
        <ecNumber evidence="9">3.2.1.-</ecNumber>
    </recommendedName>
</protein>
<dbReference type="PROSITE" id="PS50927">
    <property type="entry name" value="BULB_LECTIN"/>
    <property type="match status" value="2"/>
</dbReference>
<dbReference type="InterPro" id="IPR036426">
    <property type="entry name" value="Bulb-type_lectin_dom_sf"/>
</dbReference>
<keyword evidence="1" id="KW-0732">Signal</keyword>
<dbReference type="Gene3D" id="3.20.20.40">
    <property type="entry name" value="1, 4-beta cellobiohydrolase"/>
    <property type="match status" value="1"/>
</dbReference>
<dbReference type="OrthoDB" id="309899at2"/>
<dbReference type="GO" id="GO:0004553">
    <property type="term" value="F:hydrolase activity, hydrolyzing O-glycosyl compounds"/>
    <property type="evidence" value="ECO:0007669"/>
    <property type="project" value="InterPro"/>
</dbReference>
<evidence type="ECO:0000256" key="10">
    <source>
        <dbReference type="SAM" id="MobiDB-lite"/>
    </source>
</evidence>
<dbReference type="RefSeq" id="WP_135973319.1">
    <property type="nucleotide sequence ID" value="NZ_CP039291.1"/>
</dbReference>
<evidence type="ECO:0000313" key="13">
    <source>
        <dbReference type="Proteomes" id="UP000296469"/>
    </source>
</evidence>
<evidence type="ECO:0000256" key="2">
    <source>
        <dbReference type="ARBA" id="ARBA00022801"/>
    </source>
</evidence>
<keyword evidence="13" id="KW-1185">Reference proteome</keyword>
<keyword evidence="2 9" id="KW-0378">Hydrolase</keyword>
<proteinExistence type="inferred from homology"/>
<keyword evidence="4" id="KW-1015">Disulfide bond</keyword>
<comment type="similarity">
    <text evidence="9">Belongs to the glycosyl hydrolase family 6.</text>
</comment>
<gene>
    <name evidence="12" type="ORF">E5225_15195</name>
</gene>